<gene>
    <name evidence="1" type="ORF">CBW21_09810</name>
</gene>
<dbReference type="AlphaFoldDB" id="A0A202B9U8"/>
<evidence type="ECO:0008006" key="3">
    <source>
        <dbReference type="Google" id="ProtNLM"/>
    </source>
</evidence>
<dbReference type="SMART" id="SM01234">
    <property type="entry name" value="Haemolytic"/>
    <property type="match status" value="1"/>
</dbReference>
<evidence type="ECO:0000313" key="1">
    <source>
        <dbReference type="EMBL" id="OVE48258.1"/>
    </source>
</evidence>
<proteinExistence type="predicted"/>
<comment type="caution">
    <text evidence="1">The sequence shown here is derived from an EMBL/GenBank/DDBJ whole genome shotgun (WGS) entry which is preliminary data.</text>
</comment>
<dbReference type="EMBL" id="NHOO01000007">
    <property type="protein sequence ID" value="OVE48258.1"/>
    <property type="molecule type" value="Genomic_DNA"/>
</dbReference>
<dbReference type="Pfam" id="PF01809">
    <property type="entry name" value="YidD"/>
    <property type="match status" value="1"/>
</dbReference>
<dbReference type="NCBIfam" id="TIGR00278">
    <property type="entry name" value="membrane protein insertion efficiency factor YidD"/>
    <property type="match status" value="1"/>
</dbReference>
<keyword evidence="2" id="KW-1185">Reference proteome</keyword>
<organism evidence="1 2">
    <name type="scientific">Chromobacterium violaceum</name>
    <dbReference type="NCBI Taxonomy" id="536"/>
    <lineage>
        <taxon>Bacteria</taxon>
        <taxon>Pseudomonadati</taxon>
        <taxon>Pseudomonadota</taxon>
        <taxon>Betaproteobacteria</taxon>
        <taxon>Neisseriales</taxon>
        <taxon>Chromobacteriaceae</taxon>
        <taxon>Chromobacterium</taxon>
    </lineage>
</organism>
<reference evidence="1 2" key="1">
    <citation type="submission" date="2017-05" db="EMBL/GenBank/DDBJ databases">
        <title>Chromobacterium violaceum GHPS1 isolated from Hydrocarbon polluted soil in French Guiana display an awesome secondary metabolite arsenal and a battery of drug and heavy-metal-resistance and detoxification of xenobiotics proteins.</title>
        <authorList>
            <person name="Belbahri L."/>
        </authorList>
    </citation>
    <scope>NUCLEOTIDE SEQUENCE [LARGE SCALE GENOMIC DNA]</scope>
    <source>
        <strain evidence="1 2">GHPS1</strain>
    </source>
</reference>
<protein>
    <recommendedName>
        <fullName evidence="3">Membrane protein insertion efficiency factor YidD</fullName>
    </recommendedName>
</protein>
<dbReference type="InterPro" id="IPR002696">
    <property type="entry name" value="Membr_insert_effic_factor_YidD"/>
</dbReference>
<accession>A0A202B9U8</accession>
<sequence>MAWGKEGTVSKWLALCLIRIYQRHLSPRKGFGCAYRAGTGRVGCSGLAFRAIRRYGLWRGGGIARARLSRCARAAREPAARLRQSGYCEPSPCGPDCLSPAHCDGCLDDAACRSGECLAHYWPGWRRNRRRKAVGADQAATVSSP</sequence>
<dbReference type="Proteomes" id="UP000196342">
    <property type="component" value="Unassembled WGS sequence"/>
</dbReference>
<name>A0A202B9U8_CHRVL</name>
<evidence type="ECO:0000313" key="2">
    <source>
        <dbReference type="Proteomes" id="UP000196342"/>
    </source>
</evidence>